<evidence type="ECO:0000313" key="2">
    <source>
        <dbReference type="EMBL" id="GIQ66961.1"/>
    </source>
</evidence>
<feature type="transmembrane region" description="Helical" evidence="1">
    <location>
        <begin position="48"/>
        <end position="67"/>
    </location>
</feature>
<dbReference type="Proteomes" id="UP000680304">
    <property type="component" value="Unassembled WGS sequence"/>
</dbReference>
<accession>A0ABQ4NGE1</accession>
<protein>
    <recommendedName>
        <fullName evidence="4">AI-2E family transporter</fullName>
    </recommendedName>
</protein>
<reference evidence="2 3" key="1">
    <citation type="submission" date="2021-04" db="EMBL/GenBank/DDBJ databases">
        <title>Draft genome sequence of Paenibacillus cisolokensis, LC2-13A.</title>
        <authorList>
            <person name="Uke A."/>
            <person name="Chhe C."/>
            <person name="Baramee S."/>
            <person name="Kosugi A."/>
        </authorList>
    </citation>
    <scope>NUCLEOTIDE SEQUENCE [LARGE SCALE GENOMIC DNA]</scope>
    <source>
        <strain evidence="2 3">LC2-13A</strain>
    </source>
</reference>
<evidence type="ECO:0008006" key="4">
    <source>
        <dbReference type="Google" id="ProtNLM"/>
    </source>
</evidence>
<sequence>MNRQREWTDRFRIFLNNKFVLFLLVLLLIGLNVLVFSKVPHIFEPLRVLAKTVLLPIILTGIVYYLTNPLVDYLERRKSSAPTPYWRCIWRLSASSR</sequence>
<organism evidence="2 3">
    <name type="scientific">Paenibacillus cisolokensis</name>
    <dbReference type="NCBI Taxonomy" id="1658519"/>
    <lineage>
        <taxon>Bacteria</taxon>
        <taxon>Bacillati</taxon>
        <taxon>Bacillota</taxon>
        <taxon>Bacilli</taxon>
        <taxon>Bacillales</taxon>
        <taxon>Paenibacillaceae</taxon>
        <taxon>Paenibacillus</taxon>
    </lineage>
</organism>
<feature type="transmembrane region" description="Helical" evidence="1">
    <location>
        <begin position="20"/>
        <end position="36"/>
    </location>
</feature>
<keyword evidence="3" id="KW-1185">Reference proteome</keyword>
<keyword evidence="1" id="KW-1133">Transmembrane helix</keyword>
<evidence type="ECO:0000313" key="3">
    <source>
        <dbReference type="Proteomes" id="UP000680304"/>
    </source>
</evidence>
<dbReference type="EMBL" id="BOVJ01000232">
    <property type="protein sequence ID" value="GIQ66961.1"/>
    <property type="molecule type" value="Genomic_DNA"/>
</dbReference>
<comment type="caution">
    <text evidence="2">The sequence shown here is derived from an EMBL/GenBank/DDBJ whole genome shotgun (WGS) entry which is preliminary data.</text>
</comment>
<evidence type="ECO:0000256" key="1">
    <source>
        <dbReference type="SAM" id="Phobius"/>
    </source>
</evidence>
<name>A0ABQ4NGE1_9BACL</name>
<proteinExistence type="predicted"/>
<keyword evidence="1" id="KW-0812">Transmembrane</keyword>
<keyword evidence="1" id="KW-0472">Membrane</keyword>
<gene>
    <name evidence="2" type="ORF">PACILC2_55290</name>
</gene>